<dbReference type="GO" id="GO:0004497">
    <property type="term" value="F:monooxygenase activity"/>
    <property type="evidence" value="ECO:0007669"/>
    <property type="project" value="UniProtKB-KW"/>
</dbReference>
<evidence type="ECO:0000256" key="8">
    <source>
        <dbReference type="ARBA" id="ARBA00023002"/>
    </source>
</evidence>
<feature type="transmembrane region" description="Helical" evidence="13">
    <location>
        <begin position="12"/>
        <end position="36"/>
    </location>
</feature>
<dbReference type="EMBL" id="ML975276">
    <property type="protein sequence ID" value="KAF1836188.1"/>
    <property type="molecule type" value="Genomic_DNA"/>
</dbReference>
<evidence type="ECO:0000256" key="7">
    <source>
        <dbReference type="ARBA" id="ARBA00022989"/>
    </source>
</evidence>
<dbReference type="PRINTS" id="PR00385">
    <property type="entry name" value="P450"/>
</dbReference>
<evidence type="ECO:0000256" key="13">
    <source>
        <dbReference type="SAM" id="Phobius"/>
    </source>
</evidence>
<dbReference type="AlphaFoldDB" id="A0A6A5KGB9"/>
<dbReference type="PRINTS" id="PR00463">
    <property type="entry name" value="EP450I"/>
</dbReference>
<evidence type="ECO:0000256" key="5">
    <source>
        <dbReference type="ARBA" id="ARBA00022692"/>
    </source>
</evidence>
<dbReference type="FunFam" id="1.10.630.10:FF:000047">
    <property type="entry name" value="Cytochrome P450 monooxygenase"/>
    <property type="match status" value="1"/>
</dbReference>
<evidence type="ECO:0000313" key="15">
    <source>
        <dbReference type="Proteomes" id="UP000800040"/>
    </source>
</evidence>
<evidence type="ECO:0000256" key="1">
    <source>
        <dbReference type="ARBA" id="ARBA00001971"/>
    </source>
</evidence>
<comment type="cofactor">
    <cofactor evidence="1 12">
        <name>heme</name>
        <dbReference type="ChEBI" id="CHEBI:30413"/>
    </cofactor>
</comment>
<sequence length="511" mass="59103">MPTTSEEGPQGLSMLLTFIPRIFATLTTLLLIRFIIRAIYRVYFHPLSKFPGPKLYAATRIPWVISTVRGTRNDVLRDLHQKYGHVVRINHDELSFTDPDCWKDIDGHGTKGTAGSLPHKYWARYGTAPNGTHNIISTRDEDHTRQRKIFTPAFSDRALKQQEPLFVRYADQLVLKLREGVENRSDKKFDMVRMYNYATFDVMADLTFGESLHMLENDEYDPWVTTIFGGLKIGSWFGILQYYPWLWRAFKRYVPESVNKKRMDFFNHSVERVTKRLEKGHNTEGLDLWDLVLSQKEGRGLTRAEMDANSFLFMIAGTETTATLLSGLTFLLLCNPECMKKLRDEIRSAFASSDDMTMEKLAMLPYLAACVKEALRVYPPVPLGLARITPDDGSTIVGRFIPPNTTIVISQHAMYTHPKNFKRPTEFLPQRWLGDKEFENDERQCVQPFIVGSRDCLGKNMAYHEMRLLLAKLLYNLDIELCPESNHWMVGQKTYFLWEKQPLFCKVKAVN</sequence>
<organism evidence="14 15">
    <name type="scientific">Decorospora gaudefroyi</name>
    <dbReference type="NCBI Taxonomy" id="184978"/>
    <lineage>
        <taxon>Eukaryota</taxon>
        <taxon>Fungi</taxon>
        <taxon>Dikarya</taxon>
        <taxon>Ascomycota</taxon>
        <taxon>Pezizomycotina</taxon>
        <taxon>Dothideomycetes</taxon>
        <taxon>Pleosporomycetidae</taxon>
        <taxon>Pleosporales</taxon>
        <taxon>Pleosporineae</taxon>
        <taxon>Pleosporaceae</taxon>
        <taxon>Decorospora</taxon>
    </lineage>
</organism>
<dbReference type="GO" id="GO:0020037">
    <property type="term" value="F:heme binding"/>
    <property type="evidence" value="ECO:0007669"/>
    <property type="project" value="InterPro"/>
</dbReference>
<dbReference type="Pfam" id="PF00067">
    <property type="entry name" value="p450"/>
    <property type="match status" value="1"/>
</dbReference>
<evidence type="ECO:0000313" key="14">
    <source>
        <dbReference type="EMBL" id="KAF1836188.1"/>
    </source>
</evidence>
<dbReference type="CDD" id="cd11058">
    <property type="entry name" value="CYP60B-like"/>
    <property type="match status" value="1"/>
</dbReference>
<keyword evidence="5 13" id="KW-0812">Transmembrane</keyword>
<protein>
    <submittedName>
        <fullName evidence="14">Cytochrome P450 46A1</fullName>
    </submittedName>
</protein>
<keyword evidence="11 13" id="KW-0472">Membrane</keyword>
<evidence type="ECO:0000256" key="12">
    <source>
        <dbReference type="PIRSR" id="PIRSR602401-1"/>
    </source>
</evidence>
<keyword evidence="15" id="KW-1185">Reference proteome</keyword>
<evidence type="ECO:0000256" key="2">
    <source>
        <dbReference type="ARBA" id="ARBA00004167"/>
    </source>
</evidence>
<gene>
    <name evidence="14" type="ORF">BDW02DRAFT_247418</name>
</gene>
<evidence type="ECO:0000256" key="9">
    <source>
        <dbReference type="ARBA" id="ARBA00023004"/>
    </source>
</evidence>
<dbReference type="InterPro" id="IPR036396">
    <property type="entry name" value="Cyt_P450_sf"/>
</dbReference>
<dbReference type="PANTHER" id="PTHR24305:SF210">
    <property type="entry name" value="CYTOCHROME P450 MONOOXYGENASE ASQL-RELATED"/>
    <property type="match status" value="1"/>
</dbReference>
<keyword evidence="10" id="KW-0503">Monooxygenase</keyword>
<evidence type="ECO:0000256" key="3">
    <source>
        <dbReference type="ARBA" id="ARBA00010617"/>
    </source>
</evidence>
<dbReference type="InterPro" id="IPR050121">
    <property type="entry name" value="Cytochrome_P450_monoxygenase"/>
</dbReference>
<comment type="subcellular location">
    <subcellularLocation>
        <location evidence="2">Membrane</location>
        <topology evidence="2">Single-pass membrane protein</topology>
    </subcellularLocation>
</comment>
<evidence type="ECO:0000256" key="4">
    <source>
        <dbReference type="ARBA" id="ARBA00022617"/>
    </source>
</evidence>
<dbReference type="SUPFAM" id="SSF48264">
    <property type="entry name" value="Cytochrome P450"/>
    <property type="match status" value="1"/>
</dbReference>
<dbReference type="OrthoDB" id="1470350at2759"/>
<name>A0A6A5KGB9_9PLEO</name>
<keyword evidence="6 12" id="KW-0479">Metal-binding</keyword>
<evidence type="ECO:0000256" key="6">
    <source>
        <dbReference type="ARBA" id="ARBA00022723"/>
    </source>
</evidence>
<dbReference type="GO" id="GO:0009403">
    <property type="term" value="P:toxin biosynthetic process"/>
    <property type="evidence" value="ECO:0007669"/>
    <property type="project" value="UniProtKB-ARBA"/>
</dbReference>
<dbReference type="GO" id="GO:0016705">
    <property type="term" value="F:oxidoreductase activity, acting on paired donors, with incorporation or reduction of molecular oxygen"/>
    <property type="evidence" value="ECO:0007669"/>
    <property type="project" value="InterPro"/>
</dbReference>
<evidence type="ECO:0000256" key="10">
    <source>
        <dbReference type="ARBA" id="ARBA00023033"/>
    </source>
</evidence>
<dbReference type="GO" id="GO:0016020">
    <property type="term" value="C:membrane"/>
    <property type="evidence" value="ECO:0007669"/>
    <property type="project" value="UniProtKB-SubCell"/>
</dbReference>
<accession>A0A6A5KGB9</accession>
<keyword evidence="4 12" id="KW-0349">Heme</keyword>
<feature type="binding site" description="axial binding residue" evidence="12">
    <location>
        <position position="456"/>
    </location>
    <ligand>
        <name>heme</name>
        <dbReference type="ChEBI" id="CHEBI:30413"/>
    </ligand>
    <ligandPart>
        <name>Fe</name>
        <dbReference type="ChEBI" id="CHEBI:18248"/>
    </ligandPart>
</feature>
<dbReference type="Proteomes" id="UP000800040">
    <property type="component" value="Unassembled WGS sequence"/>
</dbReference>
<dbReference type="GO" id="GO:0005506">
    <property type="term" value="F:iron ion binding"/>
    <property type="evidence" value="ECO:0007669"/>
    <property type="project" value="InterPro"/>
</dbReference>
<dbReference type="InterPro" id="IPR001128">
    <property type="entry name" value="Cyt_P450"/>
</dbReference>
<dbReference type="InterPro" id="IPR002401">
    <property type="entry name" value="Cyt_P450_E_grp-I"/>
</dbReference>
<keyword evidence="9 12" id="KW-0408">Iron</keyword>
<dbReference type="Gene3D" id="1.10.630.10">
    <property type="entry name" value="Cytochrome P450"/>
    <property type="match status" value="1"/>
</dbReference>
<dbReference type="PANTHER" id="PTHR24305">
    <property type="entry name" value="CYTOCHROME P450"/>
    <property type="match status" value="1"/>
</dbReference>
<keyword evidence="8" id="KW-0560">Oxidoreductase</keyword>
<feature type="transmembrane region" description="Helical" evidence="13">
    <location>
        <begin position="311"/>
        <end position="333"/>
    </location>
</feature>
<reference evidence="14" key="1">
    <citation type="submission" date="2020-01" db="EMBL/GenBank/DDBJ databases">
        <authorList>
            <consortium name="DOE Joint Genome Institute"/>
            <person name="Haridas S."/>
            <person name="Albert R."/>
            <person name="Binder M."/>
            <person name="Bloem J."/>
            <person name="Labutti K."/>
            <person name="Salamov A."/>
            <person name="Andreopoulos B."/>
            <person name="Baker S.E."/>
            <person name="Barry K."/>
            <person name="Bills G."/>
            <person name="Bluhm B.H."/>
            <person name="Cannon C."/>
            <person name="Castanera R."/>
            <person name="Culley D.E."/>
            <person name="Daum C."/>
            <person name="Ezra D."/>
            <person name="Gonzalez J.B."/>
            <person name="Henrissat B."/>
            <person name="Kuo A."/>
            <person name="Liang C."/>
            <person name="Lipzen A."/>
            <person name="Lutzoni F."/>
            <person name="Magnuson J."/>
            <person name="Mondo S."/>
            <person name="Nolan M."/>
            <person name="Ohm R."/>
            <person name="Pangilinan J."/>
            <person name="Park H.-J."/>
            <person name="Ramirez L."/>
            <person name="Alfaro M."/>
            <person name="Sun H."/>
            <person name="Tritt A."/>
            <person name="Yoshinaga Y."/>
            <person name="Zwiers L.-H."/>
            <person name="Turgeon B.G."/>
            <person name="Goodwin S.B."/>
            <person name="Spatafora J.W."/>
            <person name="Crous P.W."/>
            <person name="Grigoriev I.V."/>
        </authorList>
    </citation>
    <scope>NUCLEOTIDE SEQUENCE</scope>
    <source>
        <strain evidence="14">P77</strain>
    </source>
</reference>
<evidence type="ECO:0000256" key="11">
    <source>
        <dbReference type="ARBA" id="ARBA00023136"/>
    </source>
</evidence>
<keyword evidence="7 13" id="KW-1133">Transmembrane helix</keyword>
<proteinExistence type="inferred from homology"/>
<comment type="similarity">
    <text evidence="3">Belongs to the cytochrome P450 family.</text>
</comment>